<organism evidence="2 3">
    <name type="scientific">Anabas testudineus</name>
    <name type="common">Climbing perch</name>
    <name type="synonym">Anthias testudineus</name>
    <dbReference type="NCBI Taxonomy" id="64144"/>
    <lineage>
        <taxon>Eukaryota</taxon>
        <taxon>Metazoa</taxon>
        <taxon>Chordata</taxon>
        <taxon>Craniata</taxon>
        <taxon>Vertebrata</taxon>
        <taxon>Euteleostomi</taxon>
        <taxon>Actinopterygii</taxon>
        <taxon>Neopterygii</taxon>
        <taxon>Teleostei</taxon>
        <taxon>Neoteleostei</taxon>
        <taxon>Acanthomorphata</taxon>
        <taxon>Anabantaria</taxon>
        <taxon>Anabantiformes</taxon>
        <taxon>Anabantoidei</taxon>
        <taxon>Anabantidae</taxon>
        <taxon>Anabas</taxon>
    </lineage>
</organism>
<feature type="transmembrane region" description="Helical" evidence="1">
    <location>
        <begin position="79"/>
        <end position="97"/>
    </location>
</feature>
<name>A0A3Q1HQY1_ANATE</name>
<dbReference type="AlphaFoldDB" id="A0A3Q1HQY1"/>
<proteinExistence type="predicted"/>
<evidence type="ECO:0000313" key="3">
    <source>
        <dbReference type="Proteomes" id="UP000265040"/>
    </source>
</evidence>
<evidence type="ECO:0000256" key="1">
    <source>
        <dbReference type="SAM" id="Phobius"/>
    </source>
</evidence>
<dbReference type="GeneTree" id="ENSGT00940000177242"/>
<keyword evidence="1" id="KW-1133">Transmembrane helix</keyword>
<accession>A0A3Q1HQY1</accession>
<sequence>MFNNHQSIIKESEIKLFCVFTLIYLLVIVQVVDFGHSFSNSSHDGLSVLLHLGRAGAQVLPVGEIGLGLWVHHQHPVDVSSHFLFSGVFHGFVNIVAVRVDKTRLKISFVSWCVVQLISSVKFKAAVLLHM</sequence>
<keyword evidence="1" id="KW-0472">Membrane</keyword>
<reference evidence="2" key="2">
    <citation type="submission" date="2025-08" db="UniProtKB">
        <authorList>
            <consortium name="Ensembl"/>
        </authorList>
    </citation>
    <scope>IDENTIFICATION</scope>
</reference>
<reference evidence="2" key="1">
    <citation type="submission" date="2021-04" db="EMBL/GenBank/DDBJ databases">
        <authorList>
            <consortium name="Wellcome Sanger Institute Data Sharing"/>
        </authorList>
    </citation>
    <scope>NUCLEOTIDE SEQUENCE [LARGE SCALE GENOMIC DNA]</scope>
</reference>
<feature type="transmembrane region" description="Helical" evidence="1">
    <location>
        <begin position="12"/>
        <end position="32"/>
    </location>
</feature>
<dbReference type="Ensembl" id="ENSATET00000007604.2">
    <property type="protein sequence ID" value="ENSATEP00000007478.2"/>
    <property type="gene ID" value="ENSATEG00000026811.1"/>
</dbReference>
<dbReference type="InParanoid" id="A0A3Q1HQY1"/>
<keyword evidence="1" id="KW-0812">Transmembrane</keyword>
<dbReference type="OrthoDB" id="8979259at2759"/>
<protein>
    <submittedName>
        <fullName evidence="2">Uncharacterized protein</fullName>
    </submittedName>
</protein>
<keyword evidence="3" id="KW-1185">Reference proteome</keyword>
<reference evidence="2" key="3">
    <citation type="submission" date="2025-09" db="UniProtKB">
        <authorList>
            <consortium name="Ensembl"/>
        </authorList>
    </citation>
    <scope>IDENTIFICATION</scope>
</reference>
<evidence type="ECO:0000313" key="2">
    <source>
        <dbReference type="Ensembl" id="ENSATEP00000007478.2"/>
    </source>
</evidence>
<dbReference type="Proteomes" id="UP000265040">
    <property type="component" value="Chromosome 8"/>
</dbReference>